<keyword evidence="3" id="KW-1185">Reference proteome</keyword>
<evidence type="ECO:0000313" key="3">
    <source>
        <dbReference type="Proteomes" id="UP000788993"/>
    </source>
</evidence>
<feature type="region of interest" description="Disordered" evidence="1">
    <location>
        <begin position="283"/>
        <end position="305"/>
    </location>
</feature>
<dbReference type="EMBL" id="JAEUBD010000108">
    <property type="protein sequence ID" value="KAH3677460.1"/>
    <property type="molecule type" value="Genomic_DNA"/>
</dbReference>
<proteinExistence type="predicted"/>
<dbReference type="AlphaFoldDB" id="A0A9P8PTS6"/>
<name>A0A9P8PTS6_9ASCO</name>
<dbReference type="Proteomes" id="UP000788993">
    <property type="component" value="Unassembled WGS sequence"/>
</dbReference>
<protein>
    <submittedName>
        <fullName evidence="2">Uncharacterized protein</fullName>
    </submittedName>
</protein>
<sequence length="353" mass="39082">MVGSVGVSTSSFENLALCFLITRSVGLHVEADEEEQVRGQQEVSACSSSLSTVAVTHGWENTTKVVVCIERVGSKVNKDQIDQKLNDLESCNPFFPPDFDTPGSEEVVPVHQDMHCQVQGDWNPFNRGVSNQLSVAEQSCCSMVVGVEESQWLSSEHQENGIDKLQIFGKVVENKRNDRQQNVVDLEQPVKSDRSNIKLVHYELPTKNHSVVNSDDSDGVNPVRHECNILDESEVLSGISGNLGEEVIEDRPQMNTKRSRNGRLCVPAQTVLVVGDLTTSQKKRMSGVPQLFQQPDNPSRDPHPELQAVHLPDLFAVVQAAERPSAPRKVPFVKAWRMGIPVPVLQHRSKGQV</sequence>
<reference evidence="2" key="2">
    <citation type="submission" date="2021-01" db="EMBL/GenBank/DDBJ databases">
        <authorList>
            <person name="Schikora-Tamarit M.A."/>
        </authorList>
    </citation>
    <scope>NUCLEOTIDE SEQUENCE</scope>
    <source>
        <strain evidence="2">NCAIM Y.01608</strain>
    </source>
</reference>
<reference evidence="2" key="1">
    <citation type="journal article" date="2021" name="Open Biol.">
        <title>Shared evolutionary footprints suggest mitochondrial oxidative damage underlies multiple complex I losses in fungi.</title>
        <authorList>
            <person name="Schikora-Tamarit M.A."/>
            <person name="Marcet-Houben M."/>
            <person name="Nosek J."/>
            <person name="Gabaldon T."/>
        </authorList>
    </citation>
    <scope>NUCLEOTIDE SEQUENCE</scope>
    <source>
        <strain evidence="2">NCAIM Y.01608</strain>
    </source>
</reference>
<evidence type="ECO:0000256" key="1">
    <source>
        <dbReference type="SAM" id="MobiDB-lite"/>
    </source>
</evidence>
<accession>A0A9P8PTS6</accession>
<evidence type="ECO:0000313" key="2">
    <source>
        <dbReference type="EMBL" id="KAH3677460.1"/>
    </source>
</evidence>
<gene>
    <name evidence="2" type="ORF">OGATHE_000934</name>
</gene>
<organism evidence="2 3">
    <name type="scientific">Ogataea polymorpha</name>
    <dbReference type="NCBI Taxonomy" id="460523"/>
    <lineage>
        <taxon>Eukaryota</taxon>
        <taxon>Fungi</taxon>
        <taxon>Dikarya</taxon>
        <taxon>Ascomycota</taxon>
        <taxon>Saccharomycotina</taxon>
        <taxon>Pichiomycetes</taxon>
        <taxon>Pichiales</taxon>
        <taxon>Pichiaceae</taxon>
        <taxon>Ogataea</taxon>
    </lineage>
</organism>
<comment type="caution">
    <text evidence="2">The sequence shown here is derived from an EMBL/GenBank/DDBJ whole genome shotgun (WGS) entry which is preliminary data.</text>
</comment>